<dbReference type="eggNOG" id="ENOG5031MTT">
    <property type="taxonomic scope" value="Bacteria"/>
</dbReference>
<dbReference type="AlphaFoldDB" id="U3AYH7"/>
<dbReference type="OrthoDB" id="5916028at2"/>
<evidence type="ECO:0008006" key="3">
    <source>
        <dbReference type="Google" id="ProtNLM"/>
    </source>
</evidence>
<accession>U3AYH7</accession>
<dbReference type="STRING" id="1219080.VEZ01S_01_00510"/>
<name>U3AYH7_9VIBR</name>
<dbReference type="Proteomes" id="UP000016562">
    <property type="component" value="Unassembled WGS sequence"/>
</dbReference>
<sequence>MNQRIAFILLAISTVLSGWLYWGSDVKVEQVLTAREWQTNLDAFVHSDQINEDLVGPLRKVHITSNVKYLPNGEYIRSSRVQLLSDDDQDMHVLNIDESGVWQLSDNYLLIDLKEFKQSTGISSQNFKDSQLTIIKQILRTDAQQSRRVDIINDNSILLTSLGHGSRVLVSTSSL</sequence>
<gene>
    <name evidence="1" type="ORF">VEZ01S_01_00510</name>
</gene>
<comment type="caution">
    <text evidence="1">The sequence shown here is derived from an EMBL/GenBank/DDBJ whole genome shotgun (WGS) entry which is preliminary data.</text>
</comment>
<dbReference type="EMBL" id="BATM01000001">
    <property type="protein sequence ID" value="GAD78272.1"/>
    <property type="molecule type" value="Genomic_DNA"/>
</dbReference>
<proteinExistence type="predicted"/>
<evidence type="ECO:0000313" key="2">
    <source>
        <dbReference type="Proteomes" id="UP000016562"/>
    </source>
</evidence>
<dbReference type="GO" id="GO:0016020">
    <property type="term" value="C:membrane"/>
    <property type="evidence" value="ECO:0007669"/>
    <property type="project" value="InterPro"/>
</dbReference>
<dbReference type="InterPro" id="IPR035288">
    <property type="entry name" value="ToxS"/>
</dbReference>
<organism evidence="1 2">
    <name type="scientific">Vibrio ezurae NBRC 102218</name>
    <dbReference type="NCBI Taxonomy" id="1219080"/>
    <lineage>
        <taxon>Bacteria</taxon>
        <taxon>Pseudomonadati</taxon>
        <taxon>Pseudomonadota</taxon>
        <taxon>Gammaproteobacteria</taxon>
        <taxon>Vibrionales</taxon>
        <taxon>Vibrionaceae</taxon>
        <taxon>Vibrio</taxon>
    </lineage>
</organism>
<evidence type="ECO:0000313" key="1">
    <source>
        <dbReference type="EMBL" id="GAD78272.1"/>
    </source>
</evidence>
<dbReference type="Pfam" id="PF17323">
    <property type="entry name" value="ToxS"/>
    <property type="match status" value="1"/>
</dbReference>
<reference evidence="1 2" key="1">
    <citation type="submission" date="2013-09" db="EMBL/GenBank/DDBJ databases">
        <title>Whole genome shotgun sequence of Vibrio ezurae NBRC 102218.</title>
        <authorList>
            <person name="Yoshida I."/>
            <person name="Hosoyama A."/>
            <person name="Numata M."/>
            <person name="Hashimoto M."/>
            <person name="Hosoyama Y."/>
            <person name="Tsuchikane K."/>
            <person name="Noguchi M."/>
            <person name="Hirakata S."/>
            <person name="Ichikawa N."/>
            <person name="Ohji S."/>
            <person name="Yamazoe A."/>
            <person name="Fujita N."/>
        </authorList>
    </citation>
    <scope>NUCLEOTIDE SEQUENCE [LARGE SCALE GENOMIC DNA]</scope>
    <source>
        <strain evidence="1 2">NBRC 102218</strain>
    </source>
</reference>
<keyword evidence="2" id="KW-1185">Reference proteome</keyword>
<dbReference type="RefSeq" id="WP_021711997.1">
    <property type="nucleotide sequence ID" value="NZ_BATM01000001.1"/>
</dbReference>
<protein>
    <recommendedName>
        <fullName evidence="3">Transmembrane regulatory protein ToxS</fullName>
    </recommendedName>
</protein>